<comment type="subcellular location">
    <subcellularLocation>
        <location evidence="1">Nucleus</location>
        <location evidence="1">Nucleolus</location>
    </subcellularLocation>
</comment>
<evidence type="ECO:0008006" key="11">
    <source>
        <dbReference type="Google" id="ProtNLM"/>
    </source>
</evidence>
<keyword evidence="4" id="KW-0677">Repeat</keyword>
<name>A0A0V1Q472_9ASCO</name>
<organism evidence="9 10">
    <name type="scientific">Debaryomyces fabryi</name>
    <dbReference type="NCBI Taxonomy" id="58627"/>
    <lineage>
        <taxon>Eukaryota</taxon>
        <taxon>Fungi</taxon>
        <taxon>Dikarya</taxon>
        <taxon>Ascomycota</taxon>
        <taxon>Saccharomycotina</taxon>
        <taxon>Pichiomycetes</taxon>
        <taxon>Debaryomycetaceae</taxon>
        <taxon>Debaryomyces</taxon>
    </lineage>
</organism>
<dbReference type="GO" id="GO:0032040">
    <property type="term" value="C:small-subunit processome"/>
    <property type="evidence" value="ECO:0007669"/>
    <property type="project" value="TreeGrafter"/>
</dbReference>
<evidence type="ECO:0000256" key="1">
    <source>
        <dbReference type="ARBA" id="ARBA00004604"/>
    </source>
</evidence>
<keyword evidence="10" id="KW-1185">Reference proteome</keyword>
<comment type="similarity">
    <text evidence="6">Belongs to the WD repeat UTP18 family.</text>
</comment>
<feature type="region of interest" description="Disordered" evidence="8">
    <location>
        <begin position="44"/>
        <end position="122"/>
    </location>
</feature>
<dbReference type="PANTHER" id="PTHR18359:SF0">
    <property type="entry name" value="U3 SMALL NUCLEOLAR RNA-ASSOCIATED PROTEIN 18 HOMOLOG"/>
    <property type="match status" value="1"/>
</dbReference>
<proteinExistence type="inferred from homology"/>
<dbReference type="PROSITE" id="PS50294">
    <property type="entry name" value="WD_REPEATS_REGION"/>
    <property type="match status" value="1"/>
</dbReference>
<reference evidence="9 10" key="1">
    <citation type="submission" date="2015-11" db="EMBL/GenBank/DDBJ databases">
        <title>The genome of Debaryomyces fabryi.</title>
        <authorList>
            <person name="Tafer H."/>
            <person name="Lopandic K."/>
        </authorList>
    </citation>
    <scope>NUCLEOTIDE SEQUENCE [LARGE SCALE GENOMIC DNA]</scope>
    <source>
        <strain evidence="9 10">CBS 789</strain>
    </source>
</reference>
<dbReference type="PANTHER" id="PTHR18359">
    <property type="entry name" value="WD-REPEAT PROTEIN-RELATED"/>
    <property type="match status" value="1"/>
</dbReference>
<keyword evidence="2" id="KW-0698">rRNA processing</keyword>
<dbReference type="GO" id="GO:0006364">
    <property type="term" value="P:rRNA processing"/>
    <property type="evidence" value="ECO:0007669"/>
    <property type="project" value="UniProtKB-KW"/>
</dbReference>
<dbReference type="SUPFAM" id="SSF50978">
    <property type="entry name" value="WD40 repeat-like"/>
    <property type="match status" value="1"/>
</dbReference>
<comment type="caution">
    <text evidence="9">The sequence shown here is derived from an EMBL/GenBank/DDBJ whole genome shotgun (WGS) entry which is preliminary data.</text>
</comment>
<gene>
    <name evidence="9" type="ORF">AC631_00904</name>
</gene>
<dbReference type="AlphaFoldDB" id="A0A0V1Q472"/>
<dbReference type="SMART" id="SM00320">
    <property type="entry name" value="WD40"/>
    <property type="match status" value="5"/>
</dbReference>
<dbReference type="OrthoDB" id="1935146at2759"/>
<accession>A0A0V1Q472</accession>
<dbReference type="PROSITE" id="PS50082">
    <property type="entry name" value="WD_REPEATS_2"/>
    <property type="match status" value="1"/>
</dbReference>
<dbReference type="Pfam" id="PF00400">
    <property type="entry name" value="WD40"/>
    <property type="match status" value="2"/>
</dbReference>
<evidence type="ECO:0000256" key="5">
    <source>
        <dbReference type="ARBA" id="ARBA00023242"/>
    </source>
</evidence>
<evidence type="ECO:0000256" key="7">
    <source>
        <dbReference type="PROSITE-ProRule" id="PRU00221"/>
    </source>
</evidence>
<evidence type="ECO:0000256" key="4">
    <source>
        <dbReference type="ARBA" id="ARBA00022737"/>
    </source>
</evidence>
<dbReference type="RefSeq" id="XP_015469368.1">
    <property type="nucleotide sequence ID" value="XM_015609734.1"/>
</dbReference>
<keyword evidence="3 7" id="KW-0853">WD repeat</keyword>
<feature type="compositionally biased region" description="Acidic residues" evidence="8">
    <location>
        <begin position="47"/>
        <end position="73"/>
    </location>
</feature>
<evidence type="ECO:0000256" key="2">
    <source>
        <dbReference type="ARBA" id="ARBA00022552"/>
    </source>
</evidence>
<protein>
    <recommendedName>
        <fullName evidence="11">U3 small nucleolar RNA-associated protein 18</fullName>
    </recommendedName>
</protein>
<evidence type="ECO:0000313" key="10">
    <source>
        <dbReference type="Proteomes" id="UP000054251"/>
    </source>
</evidence>
<dbReference type="Gene3D" id="2.130.10.10">
    <property type="entry name" value="YVTN repeat-like/Quinoprotein amine dehydrogenase"/>
    <property type="match status" value="1"/>
</dbReference>
<dbReference type="GeneID" id="26837913"/>
<keyword evidence="5" id="KW-0539">Nucleus</keyword>
<feature type="compositionally biased region" description="Acidic residues" evidence="8">
    <location>
        <begin position="94"/>
        <end position="122"/>
    </location>
</feature>
<evidence type="ECO:0000313" key="9">
    <source>
        <dbReference type="EMBL" id="KSA03266.1"/>
    </source>
</evidence>
<dbReference type="EMBL" id="LMYN01000011">
    <property type="protein sequence ID" value="KSA03266.1"/>
    <property type="molecule type" value="Genomic_DNA"/>
</dbReference>
<dbReference type="Proteomes" id="UP000054251">
    <property type="component" value="Unassembled WGS sequence"/>
</dbReference>
<evidence type="ECO:0000256" key="3">
    <source>
        <dbReference type="ARBA" id="ARBA00022574"/>
    </source>
</evidence>
<dbReference type="InterPro" id="IPR036322">
    <property type="entry name" value="WD40_repeat_dom_sf"/>
</dbReference>
<sequence length="572" mass="64771">MSKNRNGDEVLIPPKDEEEILLEKLVFGDLQGFETNLRKLDNLYDYSSDEQDEGNNESGESSDSDDDLEDVQDDQLFYIDDGTNDAQGDKDAMDIDQDSQSDEEIEEEDEDDNDSEIAWEDSDDERLNISLLSSDKMKKLRKVETDSVINGKSYITRLRSQFEKIYPKPEWVDKLQQEENDMEEEDSDAEVIDNEDEEITEASNNDNNAVLKLLSSTQQFIITKQLKLISPNKISITRLKDANHSKPSKAAIQSLSFHHSHPLLLTGGFDRTLRIYHIDGKINNVVTTLHLRNSPISSCYFSPFPSKDNKNLIFAGGRRRYMNKWDLNTGEVEKISRMYGHEQFQRSMEYFKISAKGTYIGLTGSSGWCNILNGLTGQWIKGFKIEGTIVDFEFANDESFIIVINSAGEVWEFELSNDNTSKSESKKEPRHHNKIIRRWQDDSGTGITKIKLGGPKNRWLAIGTNNGIVNIYDRNSFKDGSNPKPIKTVENLVTSISSLSFTPDGQILCVASRAKRDALRLVHLPSCSVYSNWPTSGTPLGRVTAVTFSPNNEMLAIGNEGGKVTLWRLNHY</sequence>
<dbReference type="InterPro" id="IPR001680">
    <property type="entry name" value="WD40_rpt"/>
</dbReference>
<dbReference type="InterPro" id="IPR045161">
    <property type="entry name" value="Utp18"/>
</dbReference>
<evidence type="ECO:0000256" key="6">
    <source>
        <dbReference type="ARBA" id="ARBA00025767"/>
    </source>
</evidence>
<dbReference type="GO" id="GO:0034388">
    <property type="term" value="C:Pwp2p-containing subcomplex of 90S preribosome"/>
    <property type="evidence" value="ECO:0007669"/>
    <property type="project" value="TreeGrafter"/>
</dbReference>
<dbReference type="FunFam" id="2.130.10.10:FF:000660">
    <property type="entry name" value="U3 snoRNP protein"/>
    <property type="match status" value="1"/>
</dbReference>
<feature type="repeat" description="WD" evidence="7">
    <location>
        <begin position="543"/>
        <end position="572"/>
    </location>
</feature>
<evidence type="ECO:0000256" key="8">
    <source>
        <dbReference type="SAM" id="MobiDB-lite"/>
    </source>
</evidence>
<dbReference type="InterPro" id="IPR015943">
    <property type="entry name" value="WD40/YVTN_repeat-like_dom_sf"/>
</dbReference>